<dbReference type="Proteomes" id="UP001172155">
    <property type="component" value="Unassembled WGS sequence"/>
</dbReference>
<keyword evidence="3" id="KW-1185">Reference proteome</keyword>
<comment type="caution">
    <text evidence="2">The sequence shown here is derived from an EMBL/GenBank/DDBJ whole genome shotgun (WGS) entry which is preliminary data.</text>
</comment>
<evidence type="ECO:0000313" key="2">
    <source>
        <dbReference type="EMBL" id="KAK0746767.1"/>
    </source>
</evidence>
<dbReference type="AlphaFoldDB" id="A0AA40EWU5"/>
<protein>
    <submittedName>
        <fullName evidence="2">Heterokaryon incompatibility protein-domain-containing protein</fullName>
    </submittedName>
</protein>
<name>A0AA40EWU5_9PEZI</name>
<dbReference type="InterPro" id="IPR010730">
    <property type="entry name" value="HET"/>
</dbReference>
<feature type="non-terminal residue" evidence="2">
    <location>
        <position position="1"/>
    </location>
</feature>
<sequence>DIPRYAILSHTWGPDTEEVTFRDLVDGTGEGKIGYKKIRFCAEQAERDGLQYFWVDTCCIDKSNNNELSTAINSMFRWYRNAARCYVYLSGISAMDCDNSQQSGLAWESAFRAHRWFTRGWTLQELLAPASVEFFTQDGRRLGDKRSLEQQIHEITRIAVPALRESDLSQFDVEERFRWAGTRQTTREEDWAYSLLGIFGVFMPLIYGEGKAHAVRRLRKEI</sequence>
<dbReference type="Pfam" id="PF06985">
    <property type="entry name" value="HET"/>
    <property type="match status" value="1"/>
</dbReference>
<dbReference type="PANTHER" id="PTHR10622:SF11">
    <property type="entry name" value="HET-DOMAIN-CONTAINING PROTEIN"/>
    <property type="match status" value="1"/>
</dbReference>
<feature type="non-terminal residue" evidence="2">
    <location>
        <position position="222"/>
    </location>
</feature>
<reference evidence="2" key="1">
    <citation type="submission" date="2023-06" db="EMBL/GenBank/DDBJ databases">
        <title>Genome-scale phylogeny and comparative genomics of the fungal order Sordariales.</title>
        <authorList>
            <consortium name="Lawrence Berkeley National Laboratory"/>
            <person name="Hensen N."/>
            <person name="Bonometti L."/>
            <person name="Westerberg I."/>
            <person name="Brannstrom I.O."/>
            <person name="Guillou S."/>
            <person name="Cros-Aarteil S."/>
            <person name="Calhoun S."/>
            <person name="Haridas S."/>
            <person name="Kuo A."/>
            <person name="Mondo S."/>
            <person name="Pangilinan J."/>
            <person name="Riley R."/>
            <person name="LaButti K."/>
            <person name="Andreopoulos B."/>
            <person name="Lipzen A."/>
            <person name="Chen C."/>
            <person name="Yanf M."/>
            <person name="Daum C."/>
            <person name="Ng V."/>
            <person name="Clum A."/>
            <person name="Steindorff A."/>
            <person name="Ohm R."/>
            <person name="Martin F."/>
            <person name="Silar P."/>
            <person name="Natvig D."/>
            <person name="Lalanne C."/>
            <person name="Gautier V."/>
            <person name="Ament-velasquez S.L."/>
            <person name="Kruys A."/>
            <person name="Hutchinson M.I."/>
            <person name="Powell A.J."/>
            <person name="Barry K."/>
            <person name="Miller A.N."/>
            <person name="Grigoriev I.V."/>
            <person name="Debuchy R."/>
            <person name="Gladieux P."/>
            <person name="Thoren M.H."/>
            <person name="Johannesson H."/>
        </authorList>
    </citation>
    <scope>NUCLEOTIDE SEQUENCE</scope>
    <source>
        <strain evidence="2">SMH3187-1</strain>
    </source>
</reference>
<gene>
    <name evidence="2" type="ORF">B0T18DRAFT_305071</name>
</gene>
<dbReference type="PANTHER" id="PTHR10622">
    <property type="entry name" value="HET DOMAIN-CONTAINING PROTEIN"/>
    <property type="match status" value="1"/>
</dbReference>
<proteinExistence type="predicted"/>
<organism evidence="2 3">
    <name type="scientific">Schizothecium vesticola</name>
    <dbReference type="NCBI Taxonomy" id="314040"/>
    <lineage>
        <taxon>Eukaryota</taxon>
        <taxon>Fungi</taxon>
        <taxon>Dikarya</taxon>
        <taxon>Ascomycota</taxon>
        <taxon>Pezizomycotina</taxon>
        <taxon>Sordariomycetes</taxon>
        <taxon>Sordariomycetidae</taxon>
        <taxon>Sordariales</taxon>
        <taxon>Schizotheciaceae</taxon>
        <taxon>Schizothecium</taxon>
    </lineage>
</organism>
<evidence type="ECO:0000259" key="1">
    <source>
        <dbReference type="Pfam" id="PF06985"/>
    </source>
</evidence>
<dbReference type="EMBL" id="JAUKUD010000004">
    <property type="protein sequence ID" value="KAK0746767.1"/>
    <property type="molecule type" value="Genomic_DNA"/>
</dbReference>
<evidence type="ECO:0000313" key="3">
    <source>
        <dbReference type="Proteomes" id="UP001172155"/>
    </source>
</evidence>
<accession>A0AA40EWU5</accession>
<feature type="domain" description="Heterokaryon incompatibility" evidence="1">
    <location>
        <begin position="5"/>
        <end position="125"/>
    </location>
</feature>